<dbReference type="InterPro" id="IPR039609">
    <property type="entry name" value="VQ_15/22"/>
</dbReference>
<dbReference type="Pfam" id="PF05678">
    <property type="entry name" value="VQ"/>
    <property type="match status" value="1"/>
</dbReference>
<feature type="compositionally biased region" description="Basic residues" evidence="1">
    <location>
        <begin position="70"/>
        <end position="82"/>
    </location>
</feature>
<dbReference type="PANTHER" id="PTHR33179:SF29">
    <property type="entry name" value="OS06G0666400 PROTEIN"/>
    <property type="match status" value="1"/>
</dbReference>
<organism evidence="3 4">
    <name type="scientific">Trapa natans</name>
    <name type="common">Water chestnut</name>
    <dbReference type="NCBI Taxonomy" id="22666"/>
    <lineage>
        <taxon>Eukaryota</taxon>
        <taxon>Viridiplantae</taxon>
        <taxon>Streptophyta</taxon>
        <taxon>Embryophyta</taxon>
        <taxon>Tracheophyta</taxon>
        <taxon>Spermatophyta</taxon>
        <taxon>Magnoliopsida</taxon>
        <taxon>eudicotyledons</taxon>
        <taxon>Gunneridae</taxon>
        <taxon>Pentapetalae</taxon>
        <taxon>rosids</taxon>
        <taxon>malvids</taxon>
        <taxon>Myrtales</taxon>
        <taxon>Lythraceae</taxon>
        <taxon>Trapa</taxon>
    </lineage>
</organism>
<accession>A0AAN7QFB7</accession>
<proteinExistence type="predicted"/>
<dbReference type="InterPro" id="IPR008889">
    <property type="entry name" value="VQ"/>
</dbReference>
<feature type="region of interest" description="Disordered" evidence="1">
    <location>
        <begin position="49"/>
        <end position="85"/>
    </location>
</feature>
<feature type="region of interest" description="Disordered" evidence="1">
    <location>
        <begin position="123"/>
        <end position="158"/>
    </location>
</feature>
<feature type="compositionally biased region" description="Polar residues" evidence="1">
    <location>
        <begin position="135"/>
        <end position="145"/>
    </location>
</feature>
<keyword evidence="4" id="KW-1185">Reference proteome</keyword>
<dbReference type="EMBL" id="JAXQNO010000023">
    <property type="protein sequence ID" value="KAK4765618.1"/>
    <property type="molecule type" value="Genomic_DNA"/>
</dbReference>
<sequence length="214" mass="22590">MLNPSTDDHQWMQFYHQMDSQGYEALDAAAHTGEIDQLFNNSTIHTADKTVSSSVSPGSGGGSPGLSPKPVRRRSRASKKTPTKVLNANTNNFRALVQQYTGCPPSTGGSGSFKGPINWNFSNYRPPQDGGTTDGGINSSYLHNNTTSSSTLAPTSAYGHQQQLSSGLFPVDGFAAASGRLVPGQGSVGLGLDTAMNLHGDFSAMDSNTDSFPW</sequence>
<feature type="compositionally biased region" description="Low complexity" evidence="1">
    <location>
        <begin position="146"/>
        <end position="157"/>
    </location>
</feature>
<dbReference type="PANTHER" id="PTHR33179">
    <property type="entry name" value="VQ MOTIF-CONTAINING PROTEIN"/>
    <property type="match status" value="1"/>
</dbReference>
<evidence type="ECO:0000313" key="3">
    <source>
        <dbReference type="EMBL" id="KAK4765618.1"/>
    </source>
</evidence>
<dbReference type="Proteomes" id="UP001346149">
    <property type="component" value="Unassembled WGS sequence"/>
</dbReference>
<gene>
    <name evidence="3" type="ORF">SAY86_026708</name>
</gene>
<feature type="domain" description="VQ" evidence="2">
    <location>
        <begin position="82"/>
        <end position="105"/>
    </location>
</feature>
<evidence type="ECO:0000313" key="4">
    <source>
        <dbReference type="Proteomes" id="UP001346149"/>
    </source>
</evidence>
<evidence type="ECO:0000259" key="2">
    <source>
        <dbReference type="Pfam" id="PF05678"/>
    </source>
</evidence>
<comment type="caution">
    <text evidence="3">The sequence shown here is derived from an EMBL/GenBank/DDBJ whole genome shotgun (WGS) entry which is preliminary data.</text>
</comment>
<reference evidence="3 4" key="1">
    <citation type="journal article" date="2023" name="Hortic Res">
        <title>Pangenome of water caltrop reveals structural variations and asymmetric subgenome divergence after allopolyploidization.</title>
        <authorList>
            <person name="Zhang X."/>
            <person name="Chen Y."/>
            <person name="Wang L."/>
            <person name="Yuan Y."/>
            <person name="Fang M."/>
            <person name="Shi L."/>
            <person name="Lu R."/>
            <person name="Comes H.P."/>
            <person name="Ma Y."/>
            <person name="Chen Y."/>
            <person name="Huang G."/>
            <person name="Zhou Y."/>
            <person name="Zheng Z."/>
            <person name="Qiu Y."/>
        </authorList>
    </citation>
    <scope>NUCLEOTIDE SEQUENCE [LARGE SCALE GENOMIC DNA]</scope>
    <source>
        <strain evidence="3">F231</strain>
    </source>
</reference>
<protein>
    <recommendedName>
        <fullName evidence="2">VQ domain-containing protein</fullName>
    </recommendedName>
</protein>
<evidence type="ECO:0000256" key="1">
    <source>
        <dbReference type="SAM" id="MobiDB-lite"/>
    </source>
</evidence>
<dbReference type="AlphaFoldDB" id="A0AAN7QFB7"/>
<name>A0AAN7QFB7_TRANT</name>